<dbReference type="AlphaFoldDB" id="A0A915DQW2"/>
<sequence length="100" mass="11362">MSRCNYWTYWMNESMQNERQENHHFLLLMLTRITVPINNKCPDIGIKHVDLSQGAFAYLEPKFKQAGIGRNATITYVFCNSTTVYTPPTGTTANTTPSVA</sequence>
<dbReference type="WBParaSite" id="jg22684">
    <property type="protein sequence ID" value="jg22684"/>
    <property type="gene ID" value="jg22684"/>
</dbReference>
<evidence type="ECO:0000313" key="1">
    <source>
        <dbReference type="Proteomes" id="UP000887574"/>
    </source>
</evidence>
<keyword evidence="1" id="KW-1185">Reference proteome</keyword>
<proteinExistence type="predicted"/>
<reference evidence="2" key="1">
    <citation type="submission" date="2022-11" db="UniProtKB">
        <authorList>
            <consortium name="WormBaseParasite"/>
        </authorList>
    </citation>
    <scope>IDENTIFICATION</scope>
</reference>
<dbReference type="SUPFAM" id="SSF50685">
    <property type="entry name" value="Barwin-like endoglucanases"/>
    <property type="match status" value="1"/>
</dbReference>
<dbReference type="InterPro" id="IPR036908">
    <property type="entry name" value="RlpA-like_sf"/>
</dbReference>
<dbReference type="Proteomes" id="UP000887574">
    <property type="component" value="Unplaced"/>
</dbReference>
<name>A0A915DQW2_9BILA</name>
<accession>A0A915DQW2</accession>
<organism evidence="1 2">
    <name type="scientific">Ditylenchus dipsaci</name>
    <dbReference type="NCBI Taxonomy" id="166011"/>
    <lineage>
        <taxon>Eukaryota</taxon>
        <taxon>Metazoa</taxon>
        <taxon>Ecdysozoa</taxon>
        <taxon>Nematoda</taxon>
        <taxon>Chromadorea</taxon>
        <taxon>Rhabditida</taxon>
        <taxon>Tylenchina</taxon>
        <taxon>Tylenchomorpha</taxon>
        <taxon>Sphaerularioidea</taxon>
        <taxon>Anguinidae</taxon>
        <taxon>Anguininae</taxon>
        <taxon>Ditylenchus</taxon>
    </lineage>
</organism>
<evidence type="ECO:0000313" key="2">
    <source>
        <dbReference type="WBParaSite" id="jg22684"/>
    </source>
</evidence>
<protein>
    <submittedName>
        <fullName evidence="2">Uncharacterized protein</fullName>
    </submittedName>
</protein>